<evidence type="ECO:0000256" key="1">
    <source>
        <dbReference type="ARBA" id="ARBA00009437"/>
    </source>
</evidence>
<reference evidence="7" key="1">
    <citation type="submission" date="2019-05" db="EMBL/GenBank/DDBJ databases">
        <title>Complete genome sequencing of Dialister sp. strain 5BBH33.</title>
        <authorList>
            <person name="Sakamoto M."/>
            <person name="Murakami T."/>
            <person name="Mori H."/>
        </authorList>
    </citation>
    <scope>NUCLEOTIDE SEQUENCE [LARGE SCALE GENOMIC DNA]</scope>
    <source>
        <strain evidence="7">5BBH33</strain>
    </source>
</reference>
<dbReference type="Pfam" id="PF00126">
    <property type="entry name" value="HTH_1"/>
    <property type="match status" value="1"/>
</dbReference>
<gene>
    <name evidence="6" type="ORF">Dia5BBH33_14000</name>
</gene>
<dbReference type="GO" id="GO:0003700">
    <property type="term" value="F:DNA-binding transcription factor activity"/>
    <property type="evidence" value="ECO:0007669"/>
    <property type="project" value="InterPro"/>
</dbReference>
<dbReference type="SUPFAM" id="SSF46785">
    <property type="entry name" value="Winged helix' DNA-binding domain"/>
    <property type="match status" value="1"/>
</dbReference>
<dbReference type="RefSeq" id="WP_022382706.1">
    <property type="nucleotide sequence ID" value="NZ_AP019697.1"/>
</dbReference>
<protein>
    <submittedName>
        <fullName evidence="6">LysR family transcriptional regulator</fullName>
    </submittedName>
</protein>
<feature type="domain" description="HTH lysR-type" evidence="5">
    <location>
        <begin position="1"/>
        <end position="60"/>
    </location>
</feature>
<evidence type="ECO:0000313" key="7">
    <source>
        <dbReference type="Proteomes" id="UP000320585"/>
    </source>
</evidence>
<organism evidence="6 7">
    <name type="scientific">Dialister hominis</name>
    <dbReference type="NCBI Taxonomy" id="2582419"/>
    <lineage>
        <taxon>Bacteria</taxon>
        <taxon>Bacillati</taxon>
        <taxon>Bacillota</taxon>
        <taxon>Negativicutes</taxon>
        <taxon>Veillonellales</taxon>
        <taxon>Veillonellaceae</taxon>
        <taxon>Dialister</taxon>
    </lineage>
</organism>
<dbReference type="SUPFAM" id="SSF53850">
    <property type="entry name" value="Periplasmic binding protein-like II"/>
    <property type="match status" value="1"/>
</dbReference>
<keyword evidence="7" id="KW-1185">Reference proteome</keyword>
<dbReference type="InterPro" id="IPR036390">
    <property type="entry name" value="WH_DNA-bd_sf"/>
</dbReference>
<dbReference type="Gene3D" id="1.10.10.10">
    <property type="entry name" value="Winged helix-like DNA-binding domain superfamily/Winged helix DNA-binding domain"/>
    <property type="match status" value="1"/>
</dbReference>
<sequence>MKLTLLALSYFQKTAELQHLTKAAEALHISQPSLSHTIKVLETELGVPLFSRSGRNIVLTRYGEILLRHTNRIMQELNGAQKELADTKEAQKLTVTISLFAASMIIPAFLTRFRQEHPDIRFEILQQHNKPGQTNQTHVDLSLSSSINPIENDHSVTLLKEDIMLAMPDTDPHAKRPSVNLDEFEKAGFISLEAGASLRTITDFYCRMAGFVPHVVLESDSPTTVREFIRAGLGVSFAPRITWHGVGGDHVALVPIASPNCQRYISLSWKKGEKLSPPAELLKNYIKENFADFAREYAGLPPKR</sequence>
<evidence type="ECO:0000256" key="4">
    <source>
        <dbReference type="ARBA" id="ARBA00023163"/>
    </source>
</evidence>
<dbReference type="FunFam" id="1.10.10.10:FF:000001">
    <property type="entry name" value="LysR family transcriptional regulator"/>
    <property type="match status" value="1"/>
</dbReference>
<dbReference type="EMBL" id="AP019697">
    <property type="protein sequence ID" value="BBK25465.1"/>
    <property type="molecule type" value="Genomic_DNA"/>
</dbReference>
<proteinExistence type="inferred from homology"/>
<dbReference type="InterPro" id="IPR005119">
    <property type="entry name" value="LysR_subst-bd"/>
</dbReference>
<dbReference type="AlphaFoldDB" id="A0A8D5A6G5"/>
<keyword evidence="3" id="KW-0238">DNA-binding</keyword>
<dbReference type="KEGG" id="dho:Dia5BBH33_14000"/>
<keyword evidence="2" id="KW-0805">Transcription regulation</keyword>
<dbReference type="Proteomes" id="UP000320585">
    <property type="component" value="Chromosome"/>
</dbReference>
<dbReference type="InterPro" id="IPR036388">
    <property type="entry name" value="WH-like_DNA-bd_sf"/>
</dbReference>
<dbReference type="PANTHER" id="PTHR30419:SF28">
    <property type="entry name" value="HTH-TYPE TRANSCRIPTIONAL REGULATOR BSDA"/>
    <property type="match status" value="1"/>
</dbReference>
<dbReference type="PROSITE" id="PS50931">
    <property type="entry name" value="HTH_LYSR"/>
    <property type="match status" value="1"/>
</dbReference>
<evidence type="ECO:0000256" key="3">
    <source>
        <dbReference type="ARBA" id="ARBA00023125"/>
    </source>
</evidence>
<accession>A0A8D5A6G5</accession>
<dbReference type="PRINTS" id="PR00039">
    <property type="entry name" value="HTHLYSR"/>
</dbReference>
<evidence type="ECO:0000259" key="5">
    <source>
        <dbReference type="PROSITE" id="PS50931"/>
    </source>
</evidence>
<evidence type="ECO:0000256" key="2">
    <source>
        <dbReference type="ARBA" id="ARBA00023015"/>
    </source>
</evidence>
<dbReference type="InterPro" id="IPR000847">
    <property type="entry name" value="LysR_HTH_N"/>
</dbReference>
<dbReference type="OrthoDB" id="1677645at2"/>
<dbReference type="Gene3D" id="3.40.190.290">
    <property type="match status" value="1"/>
</dbReference>
<comment type="similarity">
    <text evidence="1">Belongs to the LysR transcriptional regulatory family.</text>
</comment>
<dbReference type="GO" id="GO:0005829">
    <property type="term" value="C:cytosol"/>
    <property type="evidence" value="ECO:0007669"/>
    <property type="project" value="TreeGrafter"/>
</dbReference>
<evidence type="ECO:0000313" key="6">
    <source>
        <dbReference type="EMBL" id="BBK25465.1"/>
    </source>
</evidence>
<dbReference type="InterPro" id="IPR050950">
    <property type="entry name" value="HTH-type_LysR_regulators"/>
</dbReference>
<keyword evidence="4" id="KW-0804">Transcription</keyword>
<name>A0A8D5A6G5_9FIRM</name>
<dbReference type="Pfam" id="PF03466">
    <property type="entry name" value="LysR_substrate"/>
    <property type="match status" value="1"/>
</dbReference>
<dbReference type="PANTHER" id="PTHR30419">
    <property type="entry name" value="HTH-TYPE TRANSCRIPTIONAL REGULATOR YBHD"/>
    <property type="match status" value="1"/>
</dbReference>
<dbReference type="GeneID" id="92716629"/>
<dbReference type="GO" id="GO:0003677">
    <property type="term" value="F:DNA binding"/>
    <property type="evidence" value="ECO:0007669"/>
    <property type="project" value="UniProtKB-KW"/>
</dbReference>